<dbReference type="EMBL" id="LC735416">
    <property type="protein sequence ID" value="BDT39701.1"/>
    <property type="molecule type" value="Genomic_DNA"/>
</dbReference>
<protein>
    <submittedName>
        <fullName evidence="1">Uncharacterized protein</fullName>
    </submittedName>
</protein>
<reference evidence="1 2" key="1">
    <citation type="submission" date="2022-10" db="EMBL/GenBank/DDBJ databases">
        <title>Draft genome sequence of Streptomyces sp. YSPA8.</title>
        <authorList>
            <person name="Moriuchi R."/>
            <person name="Dohra H."/>
            <person name="Yamamura H."/>
            <person name="Kodani S."/>
        </authorList>
    </citation>
    <scope>NUCLEOTIDE SEQUENCE [LARGE SCALE GENOMIC DNA]</scope>
    <source>
        <strain evidence="1 2">YSPA8</strain>
        <plasmid evidence="1 2">pYSPA8-3</plasmid>
    </source>
</reference>
<evidence type="ECO:0000313" key="1">
    <source>
        <dbReference type="EMBL" id="BDT39701.1"/>
    </source>
</evidence>
<dbReference type="AlphaFoldDB" id="A0AA86M7D9"/>
<dbReference type="Proteomes" id="UP001291653">
    <property type="component" value="Plasmid pYSPA8-3"/>
</dbReference>
<evidence type="ECO:0000313" key="2">
    <source>
        <dbReference type="Proteomes" id="UP001291653"/>
    </source>
</evidence>
<sequence length="87" mass="8878">MTVLRDPYAPRPVGWPLVPVEPAEGWTVLPPVPASDVAPVIPIGGPGPSAAAEPPRPLPVDDLVALAAALNVPGDVTYMDIRAAVAV</sequence>
<gene>
    <name evidence="1" type="ORF">SYYSPA8_37915</name>
</gene>
<accession>A0AA86M7D9</accession>
<keyword evidence="2" id="KW-1185">Reference proteome</keyword>
<geneLocation type="plasmid" evidence="1 2">
    <name>pYSPA8-3</name>
</geneLocation>
<organism evidence="1 2">
    <name type="scientific">Streptomyces yaizuensis</name>
    <dbReference type="NCBI Taxonomy" id="2989713"/>
    <lineage>
        <taxon>Bacteria</taxon>
        <taxon>Bacillati</taxon>
        <taxon>Actinomycetota</taxon>
        <taxon>Actinomycetes</taxon>
        <taxon>Kitasatosporales</taxon>
        <taxon>Streptomycetaceae</taxon>
        <taxon>Streptomyces</taxon>
    </lineage>
</organism>
<keyword evidence="1" id="KW-0614">Plasmid</keyword>
<proteinExistence type="predicted"/>
<name>A0AA86M7D9_9ACTN</name>
<dbReference type="RefSeq" id="WP_323452095.1">
    <property type="nucleotide sequence ID" value="NZ_LC735416.1"/>
</dbReference>